<dbReference type="SUPFAM" id="SSF51735">
    <property type="entry name" value="NAD(P)-binding Rossmann-fold domains"/>
    <property type="match status" value="1"/>
</dbReference>
<evidence type="ECO:0000313" key="5">
    <source>
        <dbReference type="EMBL" id="KAF2803425.1"/>
    </source>
</evidence>
<evidence type="ECO:0000256" key="4">
    <source>
        <dbReference type="RuleBase" id="RU000363"/>
    </source>
</evidence>
<keyword evidence="6" id="KW-1185">Reference proteome</keyword>
<evidence type="ECO:0000313" key="7">
    <source>
        <dbReference type="RefSeq" id="XP_033570389.1"/>
    </source>
</evidence>
<accession>A0A6A6Y5B8</accession>
<dbReference type="Pfam" id="PF00106">
    <property type="entry name" value="adh_short"/>
    <property type="match status" value="1"/>
</dbReference>
<reference evidence="5 7" key="1">
    <citation type="journal article" date="2020" name="Stud. Mycol.">
        <title>101 Dothideomycetes genomes: a test case for predicting lifestyles and emergence of pathogens.</title>
        <authorList>
            <person name="Haridas S."/>
            <person name="Albert R."/>
            <person name="Binder M."/>
            <person name="Bloem J."/>
            <person name="Labutti K."/>
            <person name="Salamov A."/>
            <person name="Andreopoulos B."/>
            <person name="Baker S."/>
            <person name="Barry K."/>
            <person name="Bills G."/>
            <person name="Bluhm B."/>
            <person name="Cannon C."/>
            <person name="Castanera R."/>
            <person name="Culley D."/>
            <person name="Daum C."/>
            <person name="Ezra D."/>
            <person name="Gonzalez J."/>
            <person name="Henrissat B."/>
            <person name="Kuo A."/>
            <person name="Liang C."/>
            <person name="Lipzen A."/>
            <person name="Lutzoni F."/>
            <person name="Magnuson J."/>
            <person name="Mondo S."/>
            <person name="Nolan M."/>
            <person name="Ohm R."/>
            <person name="Pangilinan J."/>
            <person name="Park H.-J."/>
            <person name="Ramirez L."/>
            <person name="Alfaro M."/>
            <person name="Sun H."/>
            <person name="Tritt A."/>
            <person name="Yoshinaga Y."/>
            <person name="Zwiers L.-H."/>
            <person name="Turgeon B."/>
            <person name="Goodwin S."/>
            <person name="Spatafora J."/>
            <person name="Crous P."/>
            <person name="Grigoriev I."/>
        </authorList>
    </citation>
    <scope>NUCLEOTIDE SEQUENCE</scope>
    <source>
        <strain evidence="5 7">CBS 304.34</strain>
    </source>
</reference>
<dbReference type="PANTHER" id="PTHR24320">
    <property type="entry name" value="RETINOL DEHYDROGENASE"/>
    <property type="match status" value="1"/>
</dbReference>
<dbReference type="EMBL" id="MU003718">
    <property type="protein sequence ID" value="KAF2803425.1"/>
    <property type="molecule type" value="Genomic_DNA"/>
</dbReference>
<dbReference type="RefSeq" id="XP_033570389.1">
    <property type="nucleotide sequence ID" value="XM_033721229.1"/>
</dbReference>
<proteinExistence type="inferred from homology"/>
<reference evidence="7" key="2">
    <citation type="submission" date="2020-04" db="EMBL/GenBank/DDBJ databases">
        <authorList>
            <consortium name="NCBI Genome Project"/>
        </authorList>
    </citation>
    <scope>NUCLEOTIDE SEQUENCE</scope>
    <source>
        <strain evidence="7">CBS 304.34</strain>
    </source>
</reference>
<dbReference type="Gene3D" id="3.40.50.720">
    <property type="entry name" value="NAD(P)-binding Rossmann-like Domain"/>
    <property type="match status" value="1"/>
</dbReference>
<dbReference type="GeneID" id="54462122"/>
<dbReference type="AlphaFoldDB" id="A0A6A6Y5B8"/>
<keyword evidence="2" id="KW-0521">NADP</keyword>
<organism evidence="5">
    <name type="scientific">Mytilinidion resinicola</name>
    <dbReference type="NCBI Taxonomy" id="574789"/>
    <lineage>
        <taxon>Eukaryota</taxon>
        <taxon>Fungi</taxon>
        <taxon>Dikarya</taxon>
        <taxon>Ascomycota</taxon>
        <taxon>Pezizomycotina</taxon>
        <taxon>Dothideomycetes</taxon>
        <taxon>Pleosporomycetidae</taxon>
        <taxon>Mytilinidiales</taxon>
        <taxon>Mytilinidiaceae</taxon>
        <taxon>Mytilinidion</taxon>
    </lineage>
</organism>
<dbReference type="PRINTS" id="PR00080">
    <property type="entry name" value="SDRFAMILY"/>
</dbReference>
<evidence type="ECO:0000256" key="1">
    <source>
        <dbReference type="ARBA" id="ARBA00006484"/>
    </source>
</evidence>
<evidence type="ECO:0000256" key="3">
    <source>
        <dbReference type="ARBA" id="ARBA00023002"/>
    </source>
</evidence>
<name>A0A6A6Y5B8_9PEZI</name>
<protein>
    <submittedName>
        <fullName evidence="5 7">Retinol dehydrogenase</fullName>
    </submittedName>
</protein>
<reference evidence="7" key="3">
    <citation type="submission" date="2025-04" db="UniProtKB">
        <authorList>
            <consortium name="RefSeq"/>
        </authorList>
    </citation>
    <scope>IDENTIFICATION</scope>
    <source>
        <strain evidence="7">CBS 304.34</strain>
    </source>
</reference>
<gene>
    <name evidence="5 7" type="ORF">BDZ99DRAFT_468375</name>
</gene>
<sequence length="327" mass="34890">MFGFGATAFKAEDIPDLSGKVILVTGGKKLSFMSRVKCPKPRTGNSGLGAESILQLAKHNPSKIYLAARTKAKANAAIAAIKEKVPNAAITYLELDLSSFASVKKAADAVIQSTGRLDILLNNAGIMATPAGLTKDGYEVQFGTNHMGHALLTRLLLPTLQKTAKEQGASADVRIVNLSSKGHRWAPEGGLVLDQCKTDMASTATFVRYGQSKLANILYTKALAARYPAIKCISVHPGAVDTGLVRGPGESWPVLVWPMWFIIQFTAVSVAHGALTQLFAATSKDAKTGTYYVPTAQENAGSAYAQDEKLVDVLWDYTEKELNAAGY</sequence>
<dbReference type="Proteomes" id="UP000504636">
    <property type="component" value="Unplaced"/>
</dbReference>
<dbReference type="PANTHER" id="PTHR24320:SF282">
    <property type="entry name" value="WW DOMAIN-CONTAINING OXIDOREDUCTASE"/>
    <property type="match status" value="1"/>
</dbReference>
<dbReference type="InterPro" id="IPR002347">
    <property type="entry name" value="SDR_fam"/>
</dbReference>
<dbReference type="OrthoDB" id="191139at2759"/>
<comment type="similarity">
    <text evidence="1 4">Belongs to the short-chain dehydrogenases/reductases (SDR) family.</text>
</comment>
<dbReference type="InterPro" id="IPR036291">
    <property type="entry name" value="NAD(P)-bd_dom_sf"/>
</dbReference>
<dbReference type="GO" id="GO:0016491">
    <property type="term" value="F:oxidoreductase activity"/>
    <property type="evidence" value="ECO:0007669"/>
    <property type="project" value="UniProtKB-KW"/>
</dbReference>
<evidence type="ECO:0000313" key="6">
    <source>
        <dbReference type="Proteomes" id="UP000504636"/>
    </source>
</evidence>
<evidence type="ECO:0000256" key="2">
    <source>
        <dbReference type="ARBA" id="ARBA00022857"/>
    </source>
</evidence>
<keyword evidence="3" id="KW-0560">Oxidoreductase</keyword>